<dbReference type="Proteomes" id="UP000466894">
    <property type="component" value="Chromosome"/>
</dbReference>
<dbReference type="EMBL" id="MVIC01000002">
    <property type="protein sequence ID" value="ORB18271.1"/>
    <property type="molecule type" value="Genomic_DNA"/>
</dbReference>
<dbReference type="EMBL" id="AP022583">
    <property type="protein sequence ID" value="BBY05108.1"/>
    <property type="molecule type" value="Genomic_DNA"/>
</dbReference>
<dbReference type="PANTHER" id="PTHR39515:SF2">
    <property type="entry name" value="HTH-TYPE TRANSCRIPTIONAL REGULATOR RV0880"/>
    <property type="match status" value="1"/>
</dbReference>
<dbReference type="InterPro" id="IPR000835">
    <property type="entry name" value="HTH_MarR-typ"/>
</dbReference>
<dbReference type="PROSITE" id="PS50995">
    <property type="entry name" value="HTH_MARR_2"/>
    <property type="match status" value="1"/>
</dbReference>
<gene>
    <name evidence="3" type="ORF">BST37_02320</name>
    <name evidence="2" type="ORF">MNVI_04260</name>
</gene>
<evidence type="ECO:0000313" key="2">
    <source>
        <dbReference type="EMBL" id="BBY05108.1"/>
    </source>
</evidence>
<evidence type="ECO:0000259" key="1">
    <source>
        <dbReference type="PROSITE" id="PS50995"/>
    </source>
</evidence>
<dbReference type="InterPro" id="IPR052526">
    <property type="entry name" value="HTH-type_Bedaq_tolerance"/>
</dbReference>
<dbReference type="Pfam" id="PF12802">
    <property type="entry name" value="MarR_2"/>
    <property type="match status" value="1"/>
</dbReference>
<name>A0A7I7P955_9MYCO</name>
<reference evidence="2" key="3">
    <citation type="submission" date="2020-02" db="EMBL/GenBank/DDBJ databases">
        <authorList>
            <person name="Matsumoto Y."/>
            <person name="Motooka D."/>
            <person name="Nakamura S."/>
        </authorList>
    </citation>
    <scope>NUCLEOTIDE SEQUENCE</scope>
    <source>
        <strain evidence="2">JCM 16367</strain>
    </source>
</reference>
<dbReference type="Gene3D" id="1.10.10.10">
    <property type="entry name" value="Winged helix-like DNA-binding domain superfamily/Winged helix DNA-binding domain"/>
    <property type="match status" value="1"/>
</dbReference>
<dbReference type="OrthoDB" id="4727113at2"/>
<proteinExistence type="predicted"/>
<feature type="domain" description="HTH marR-type" evidence="1">
    <location>
        <begin position="6"/>
        <end position="136"/>
    </location>
</feature>
<evidence type="ECO:0000313" key="5">
    <source>
        <dbReference type="Proteomes" id="UP000466894"/>
    </source>
</evidence>
<reference evidence="2 5" key="2">
    <citation type="journal article" date="2019" name="Emerg. Microbes Infect.">
        <title>Comprehensive subspecies identification of 175 nontuberculous mycobacteria species based on 7547 genomic profiles.</title>
        <authorList>
            <person name="Matsumoto Y."/>
            <person name="Kinjo T."/>
            <person name="Motooka D."/>
            <person name="Nabeya D."/>
            <person name="Jung N."/>
            <person name="Uechi K."/>
            <person name="Horii T."/>
            <person name="Iida T."/>
            <person name="Fujita J."/>
            <person name="Nakamura S."/>
        </authorList>
    </citation>
    <scope>NUCLEOTIDE SEQUENCE [LARGE SCALE GENOMIC DNA]</scope>
    <source>
        <strain evidence="2 5">JCM 16367</strain>
    </source>
</reference>
<dbReference type="InterPro" id="IPR036388">
    <property type="entry name" value="WH-like_DNA-bd_sf"/>
</dbReference>
<accession>A0A7I7P955</accession>
<evidence type="ECO:0000313" key="4">
    <source>
        <dbReference type="Proteomes" id="UP000192374"/>
    </source>
</evidence>
<evidence type="ECO:0000313" key="3">
    <source>
        <dbReference type="EMBL" id="ORB18271.1"/>
    </source>
</evidence>
<dbReference type="GO" id="GO:0003700">
    <property type="term" value="F:DNA-binding transcription factor activity"/>
    <property type="evidence" value="ECO:0007669"/>
    <property type="project" value="InterPro"/>
</dbReference>
<dbReference type="RefSeq" id="WP_083085034.1">
    <property type="nucleotide sequence ID" value="NZ_AP022583.1"/>
</dbReference>
<dbReference type="Proteomes" id="UP000192374">
    <property type="component" value="Unassembled WGS sequence"/>
</dbReference>
<dbReference type="SUPFAM" id="SSF46785">
    <property type="entry name" value="Winged helix' DNA-binding domain"/>
    <property type="match status" value="1"/>
</dbReference>
<dbReference type="InterPro" id="IPR036390">
    <property type="entry name" value="WH_DNA-bd_sf"/>
</dbReference>
<organism evidence="2 5">
    <name type="scientific">Mycobacterium noviomagense</name>
    <dbReference type="NCBI Taxonomy" id="459858"/>
    <lineage>
        <taxon>Bacteria</taxon>
        <taxon>Bacillati</taxon>
        <taxon>Actinomycetota</taxon>
        <taxon>Actinomycetes</taxon>
        <taxon>Mycobacteriales</taxon>
        <taxon>Mycobacteriaceae</taxon>
        <taxon>Mycobacterium</taxon>
    </lineage>
</organism>
<sequence length="156" mass="17656">MEHEEASRLRRQLMTLQRRIRREMKTGPVALSDALVLGAIERNEGTVSPGQLAEDLVMTTSNVAAALRSLEAAGLISRQRDSNDARRVRIELTERGRRLVVDDRRRRDDWLCDTINTFLSPREQKVLQQAGELMSRLAYEGLDNRDELDRGDAAAG</sequence>
<dbReference type="PANTHER" id="PTHR39515">
    <property type="entry name" value="CONSERVED PROTEIN"/>
    <property type="match status" value="1"/>
</dbReference>
<dbReference type="KEGG" id="mnv:MNVI_04260"/>
<reference evidence="3 4" key="1">
    <citation type="submission" date="2017-02" db="EMBL/GenBank/DDBJ databases">
        <title>The new phylogeny of genus Mycobacterium.</title>
        <authorList>
            <person name="Tortoli E."/>
            <person name="Trovato A."/>
            <person name="Cirillo D.M."/>
        </authorList>
    </citation>
    <scope>NUCLEOTIDE SEQUENCE [LARGE SCALE GENOMIC DNA]</scope>
    <source>
        <strain evidence="3 4">DSM 45145</strain>
    </source>
</reference>
<protein>
    <recommendedName>
        <fullName evidence="1">HTH marR-type domain-containing protein</fullName>
    </recommendedName>
</protein>
<dbReference type="AlphaFoldDB" id="A0A7I7P955"/>
<keyword evidence="4" id="KW-1185">Reference proteome</keyword>
<dbReference type="SMART" id="SM00347">
    <property type="entry name" value="HTH_MARR"/>
    <property type="match status" value="1"/>
</dbReference>
<dbReference type="PRINTS" id="PR00598">
    <property type="entry name" value="HTHMARR"/>
</dbReference>
<dbReference type="Gene3D" id="1.10.287.100">
    <property type="match status" value="1"/>
</dbReference>